<dbReference type="Pfam" id="PF00427">
    <property type="entry name" value="PBS_linker_poly"/>
    <property type="match status" value="1"/>
</dbReference>
<dbReference type="EMBL" id="JACJPW010000002">
    <property type="protein sequence ID" value="MBD2179756.1"/>
    <property type="molecule type" value="Genomic_DNA"/>
</dbReference>
<dbReference type="Proteomes" id="UP000641646">
    <property type="component" value="Unassembled WGS sequence"/>
</dbReference>
<dbReference type="InterPro" id="IPR008213">
    <property type="entry name" value="CpcD-like_dom"/>
</dbReference>
<dbReference type="InterPro" id="IPR016470">
    <property type="entry name" value="Phycobilisome"/>
</dbReference>
<keyword evidence="3" id="KW-0042">Antenna complex</keyword>
<dbReference type="PROSITE" id="PS51445">
    <property type="entry name" value="PBS_LINKER"/>
    <property type="match status" value="1"/>
</dbReference>
<gene>
    <name evidence="10" type="ORF">H6G03_01295</name>
</gene>
<evidence type="ECO:0000256" key="5">
    <source>
        <dbReference type="ARBA" id="ARBA00023078"/>
    </source>
</evidence>
<dbReference type="InterPro" id="IPR001297">
    <property type="entry name" value="PBS_linker_dom"/>
</dbReference>
<organism evidence="10 11">
    <name type="scientific">Aerosakkonema funiforme FACHB-1375</name>
    <dbReference type="NCBI Taxonomy" id="2949571"/>
    <lineage>
        <taxon>Bacteria</taxon>
        <taxon>Bacillati</taxon>
        <taxon>Cyanobacteriota</taxon>
        <taxon>Cyanophyceae</taxon>
        <taxon>Oscillatoriophycideae</taxon>
        <taxon>Aerosakkonematales</taxon>
        <taxon>Aerosakkonemataceae</taxon>
        <taxon>Aerosakkonema</taxon>
    </lineage>
</organism>
<reference evidence="10" key="2">
    <citation type="submission" date="2020-08" db="EMBL/GenBank/DDBJ databases">
        <authorList>
            <person name="Chen M."/>
            <person name="Teng W."/>
            <person name="Zhao L."/>
            <person name="Hu C."/>
            <person name="Zhou Y."/>
            <person name="Han B."/>
            <person name="Song L."/>
            <person name="Shu W."/>
        </authorList>
    </citation>
    <scope>NUCLEOTIDE SEQUENCE</scope>
    <source>
        <strain evidence="10">FACHB-1375</strain>
    </source>
</reference>
<comment type="subcellular location">
    <subcellularLocation>
        <location evidence="1">Cellular thylakoid membrane</location>
        <topology evidence="1">Peripheral membrane protein</topology>
        <orientation evidence="1">Cytoplasmic side</orientation>
    </subcellularLocation>
</comment>
<proteinExistence type="inferred from homology"/>
<keyword evidence="6" id="KW-0472">Membrane</keyword>
<feature type="domain" description="CpcD-like" evidence="8">
    <location>
        <begin position="228"/>
        <end position="280"/>
    </location>
</feature>
<dbReference type="GO" id="GO:0030089">
    <property type="term" value="C:phycobilisome"/>
    <property type="evidence" value="ECO:0007669"/>
    <property type="project" value="UniProtKB-UniRule"/>
</dbReference>
<dbReference type="PANTHER" id="PTHR34011:SF6">
    <property type="entry name" value="PHYCOBILIPROTEIN APCE"/>
    <property type="match status" value="1"/>
</dbReference>
<dbReference type="Pfam" id="PF01383">
    <property type="entry name" value="CpcD"/>
    <property type="match status" value="1"/>
</dbReference>
<reference evidence="10" key="1">
    <citation type="journal article" date="2015" name="ISME J.">
        <title>Draft Genome Sequence of Streptomyces incarnatus NRRL8089, which Produces the Nucleoside Antibiotic Sinefungin.</title>
        <authorList>
            <person name="Oshima K."/>
            <person name="Hattori M."/>
            <person name="Shimizu H."/>
            <person name="Fukuda K."/>
            <person name="Nemoto M."/>
            <person name="Inagaki K."/>
            <person name="Tamura T."/>
        </authorList>
    </citation>
    <scope>NUCLEOTIDE SEQUENCE</scope>
    <source>
        <strain evidence="10">FACHB-1375</strain>
    </source>
</reference>
<evidence type="ECO:0000313" key="10">
    <source>
        <dbReference type="EMBL" id="MBD2179756.1"/>
    </source>
</evidence>
<dbReference type="AlphaFoldDB" id="A0A926V9M7"/>
<dbReference type="PANTHER" id="PTHR34011">
    <property type="entry name" value="PHYCOBILISOME 32.1 KDA LINKER POLYPEPTIDE, PHYCOCYANIN-ASSOCIATED, ROD 2-RELATED"/>
    <property type="match status" value="1"/>
</dbReference>
<comment type="caution">
    <text evidence="10">The sequence shown here is derived from an EMBL/GenBank/DDBJ whole genome shotgun (WGS) entry which is preliminary data.</text>
</comment>
<name>A0A926V9M7_9CYAN</name>
<evidence type="ECO:0000256" key="2">
    <source>
        <dbReference type="ARBA" id="ARBA00022531"/>
    </source>
</evidence>
<evidence type="ECO:0000256" key="6">
    <source>
        <dbReference type="ARBA" id="ARBA00023136"/>
    </source>
</evidence>
<sequence length="280" mass="31638">MSSLAVEERLGISSETGRKVELRPNWSEDELRAIFRVAYDQVFGRQGVYASESFTSAEALLRNGTINVRQFIQILAKSELYKERFFYNNSQVRFIELNYKHLLGRAPYDQSEIAYHVDLYNSQGYEAEIDSYLYSAEYDNAFGNYVVPFYRGFQSLPGMKTVGYNRIFELFRGSANSDNAQFGGKNSRLRQKVSMNLPNSIRAPLSVLGRSSEAVGGTLTSAAVRGDARVYRIEAVVGGVSSKVAVRQSKRVYTVSYDQLSTTYQEIHRRGGKIVKIEQA</sequence>
<dbReference type="InterPro" id="IPR038255">
    <property type="entry name" value="PBS_linker_sf"/>
</dbReference>
<dbReference type="Gene3D" id="1.10.3130.20">
    <property type="entry name" value="Phycobilisome linker domain"/>
    <property type="match status" value="1"/>
</dbReference>
<accession>A0A926V9M7</accession>
<keyword evidence="5" id="KW-0793">Thylakoid</keyword>
<evidence type="ECO:0000256" key="3">
    <source>
        <dbReference type="ARBA" id="ARBA00022549"/>
    </source>
</evidence>
<evidence type="ECO:0000313" key="11">
    <source>
        <dbReference type="Proteomes" id="UP000641646"/>
    </source>
</evidence>
<dbReference type="GO" id="GO:0031676">
    <property type="term" value="C:plasma membrane-derived thylakoid membrane"/>
    <property type="evidence" value="ECO:0007669"/>
    <property type="project" value="UniProtKB-SubCell"/>
</dbReference>
<evidence type="ECO:0000256" key="1">
    <source>
        <dbReference type="ARBA" id="ARBA00004445"/>
    </source>
</evidence>
<evidence type="ECO:0000256" key="7">
    <source>
        <dbReference type="PROSITE-ProRule" id="PRU00775"/>
    </source>
</evidence>
<dbReference type="GO" id="GO:0015979">
    <property type="term" value="P:photosynthesis"/>
    <property type="evidence" value="ECO:0007669"/>
    <property type="project" value="UniProtKB-KW"/>
</dbReference>
<keyword evidence="11" id="KW-1185">Reference proteome</keyword>
<dbReference type="SMART" id="SM01094">
    <property type="entry name" value="CpcD"/>
    <property type="match status" value="1"/>
</dbReference>
<dbReference type="RefSeq" id="WP_190461272.1">
    <property type="nucleotide sequence ID" value="NZ_JACJPW010000002.1"/>
</dbReference>
<protein>
    <submittedName>
        <fullName evidence="10">Phycobilisome rod-core linker polypeptide</fullName>
    </submittedName>
</protein>
<dbReference type="PIRSF" id="PIRSF005898">
    <property type="entry name" value="Phycobilisome_CpeC/CpcI"/>
    <property type="match status" value="1"/>
</dbReference>
<comment type="similarity">
    <text evidence="7">Belongs to the phycobilisome linker protein family.</text>
</comment>
<evidence type="ECO:0000259" key="8">
    <source>
        <dbReference type="PROSITE" id="PS51441"/>
    </source>
</evidence>
<feature type="domain" description="PBS-linker" evidence="9">
    <location>
        <begin position="1"/>
        <end position="179"/>
    </location>
</feature>
<evidence type="ECO:0000256" key="4">
    <source>
        <dbReference type="ARBA" id="ARBA00022738"/>
    </source>
</evidence>
<dbReference type="PROSITE" id="PS51441">
    <property type="entry name" value="CPCD_LIKE"/>
    <property type="match status" value="1"/>
</dbReference>
<keyword evidence="2" id="KW-0602">Photosynthesis</keyword>
<keyword evidence="4 7" id="KW-0605">Phycobilisome</keyword>
<evidence type="ECO:0000259" key="9">
    <source>
        <dbReference type="PROSITE" id="PS51445"/>
    </source>
</evidence>